<proteinExistence type="predicted"/>
<dbReference type="CDD" id="cd03809">
    <property type="entry name" value="GT4_MtfB-like"/>
    <property type="match status" value="2"/>
</dbReference>
<keyword evidence="1" id="KW-0808">Transferase</keyword>
<dbReference type="Pfam" id="PF00534">
    <property type="entry name" value="Glycos_transf_1"/>
    <property type="match status" value="2"/>
</dbReference>
<comment type="caution">
    <text evidence="4">The sequence shown here is derived from an EMBL/GenBank/DDBJ whole genome shotgun (WGS) entry which is preliminary data.</text>
</comment>
<dbReference type="Proteomes" id="UP000029393">
    <property type="component" value="Unassembled WGS sequence"/>
</dbReference>
<dbReference type="InterPro" id="IPR028098">
    <property type="entry name" value="Glyco_trans_4-like_N"/>
</dbReference>
<dbReference type="GO" id="GO:0009103">
    <property type="term" value="P:lipopolysaccharide biosynthetic process"/>
    <property type="evidence" value="ECO:0007669"/>
    <property type="project" value="TreeGrafter"/>
</dbReference>
<dbReference type="CDD" id="cd03801">
    <property type="entry name" value="GT4_PimA-like"/>
    <property type="match status" value="1"/>
</dbReference>
<organism evidence="4 5">
    <name type="scientific">Arenimonas metalli CF5-1</name>
    <dbReference type="NCBI Taxonomy" id="1384056"/>
    <lineage>
        <taxon>Bacteria</taxon>
        <taxon>Pseudomonadati</taxon>
        <taxon>Pseudomonadota</taxon>
        <taxon>Gammaproteobacteria</taxon>
        <taxon>Lysobacterales</taxon>
        <taxon>Lysobacteraceae</taxon>
        <taxon>Arenimonas</taxon>
    </lineage>
</organism>
<dbReference type="PATRIC" id="fig|1384056.3.peg.2312"/>
<evidence type="ECO:0000313" key="4">
    <source>
        <dbReference type="EMBL" id="KFN41929.1"/>
    </source>
</evidence>
<evidence type="ECO:0000313" key="5">
    <source>
        <dbReference type="Proteomes" id="UP000029393"/>
    </source>
</evidence>
<feature type="domain" description="Glycosyl transferase family 1" evidence="2">
    <location>
        <begin position="1032"/>
        <end position="1171"/>
    </location>
</feature>
<evidence type="ECO:0008006" key="6">
    <source>
        <dbReference type="Google" id="ProtNLM"/>
    </source>
</evidence>
<feature type="domain" description="Glycosyl transferase family 1" evidence="2">
    <location>
        <begin position="198"/>
        <end position="342"/>
    </location>
</feature>
<dbReference type="Pfam" id="PF13692">
    <property type="entry name" value="Glyco_trans_1_4"/>
    <property type="match status" value="1"/>
</dbReference>
<dbReference type="PANTHER" id="PTHR46401:SF2">
    <property type="entry name" value="GLYCOSYLTRANSFERASE WBBK-RELATED"/>
    <property type="match status" value="1"/>
</dbReference>
<keyword evidence="5" id="KW-1185">Reference proteome</keyword>
<dbReference type="STRING" id="1384056.N787_03965"/>
<dbReference type="Gene3D" id="3.40.50.2000">
    <property type="entry name" value="Glycogen Phosphorylase B"/>
    <property type="match status" value="5"/>
</dbReference>
<accession>A0A091ASI6</accession>
<dbReference type="GO" id="GO:0016757">
    <property type="term" value="F:glycosyltransferase activity"/>
    <property type="evidence" value="ECO:0007669"/>
    <property type="project" value="InterPro"/>
</dbReference>
<evidence type="ECO:0000259" key="3">
    <source>
        <dbReference type="Pfam" id="PF13439"/>
    </source>
</evidence>
<gene>
    <name evidence="4" type="ORF">N787_03965</name>
</gene>
<name>A0A091ASI6_9GAMM</name>
<dbReference type="PANTHER" id="PTHR46401">
    <property type="entry name" value="GLYCOSYLTRANSFERASE WBBK-RELATED"/>
    <property type="match status" value="1"/>
</dbReference>
<reference evidence="4 5" key="1">
    <citation type="submission" date="2013-09" db="EMBL/GenBank/DDBJ databases">
        <title>Genome sequencing of Arenimonas metalli.</title>
        <authorList>
            <person name="Chen F."/>
            <person name="Wang G."/>
        </authorList>
    </citation>
    <scope>NUCLEOTIDE SEQUENCE [LARGE SCALE GENOMIC DNA]</scope>
    <source>
        <strain evidence="4 5">CF5-1</strain>
    </source>
</reference>
<dbReference type="SUPFAM" id="SSF53756">
    <property type="entry name" value="UDP-Glycosyltransferase/glycogen phosphorylase"/>
    <property type="match status" value="3"/>
</dbReference>
<evidence type="ECO:0000259" key="2">
    <source>
        <dbReference type="Pfam" id="PF00534"/>
    </source>
</evidence>
<dbReference type="AlphaFoldDB" id="A0A091ASI6"/>
<dbReference type="Pfam" id="PF13439">
    <property type="entry name" value="Glyco_transf_4"/>
    <property type="match status" value="1"/>
</dbReference>
<evidence type="ECO:0000256" key="1">
    <source>
        <dbReference type="ARBA" id="ARBA00022679"/>
    </source>
</evidence>
<dbReference type="InterPro" id="IPR001296">
    <property type="entry name" value="Glyco_trans_1"/>
</dbReference>
<dbReference type="eggNOG" id="COG0438">
    <property type="taxonomic scope" value="Bacteria"/>
</dbReference>
<sequence>MLTELGDAETLLGIDGTYPDAARAVASGLGAGLPRRRLMRYYYPGPRLPHGDPADGLRPIAEHIVRAAYASVSADVVHVNSLFEGFVEHAAGLGSLAGLPGAISSATLYDLIPLKFPDQYLVDPAYRAWYERKVACLSDFDVLLCLSEATKRDAIELLGIPEARLSVIHAGVADHFKPATDLAATRARVRLRFGIRGRFALYTGNDDYRKNIEGAVVAFAKVPKAARRGVQLVLNQVGDRHKLMKLARSCGLSADDVVITGRVSDSDLIELLQSCDVFFFPSLYEGFGLPLLEGMACGAPVIAGNNSSLPEVLDRADSLFDANCALDTARLLERVLVDDAFSDMLRSVGPARAAAFTWRKCAQASVQAWTAARARPAVKDGAIGPARRRIAVVTPLPPDQSGIADYAAEILPALAEHADVEVFTTANVQALGAIPVHPWTALPQQAARFDQVVYQFGNSPFHGGMADLIKDIPGVVVLHDFFLSSMYWHKQCHEGFPDVFRAELASGHGRRAVQVHDAGGEDRREARERYPACRSVVEGADAVIVHSAHSLALCRDYYPGIRRGPWSVLPMPIAARGMPGDDAWRAARQRLGIGDGELLLVSFGFMADTKLNLELLKALRAEGFTGRRHIRLVFVGQAAGGAYGERVASEIADHPLRDRIRITGFASAESYADYLAAADIAIQLRTGSRGETSKAVLDCLAHGLPLIVNTHGSFAELPDDVVVKVPDQFSAPELTEALAGLIVAPSRRTELSSRAKQHVLAHHAPGQVAVAYLAAIEASLASRRERTGQALVSPLVDGLIAAGGRDDDLFAIEHALAETVEAQSPGRLLVDLSEVVANDYGTGIHRVVRNLARELALCDSALAAPVRLVAHTPAGDLVSAEAFGEARLGLPRSADAESGWCTVQAGDDFFMLDSAWENPERFLPTIARVRAKSGRNIAMLYDLIPLRFPQYCVDFMPKVFEYWLRFIVRECDVILCISRTVADDLAAWIASNGAEHRPGLAIGHNLLGSDLDGDVAIGAYPTGPGRTQSFLESPGPVTLMVGTVEPRKRHDLALDAFETLWRAGSRQRLLIVGRPGWNVDALMHRINHHPELGKRLRWLEDASDAELAQAYAGAERVLMASDAEGFGLPIIEAARHGRPLLLSGIDVFREIAGDAADYFAAGDAADLAQALGRAPRPMDLPTDRFPDWAKCAHSFFETLGRGRWDHVHDA</sequence>
<feature type="domain" description="Glycosyltransferase subfamily 4-like N-terminal" evidence="3">
    <location>
        <begin position="40"/>
        <end position="172"/>
    </location>
</feature>
<protein>
    <recommendedName>
        <fullName evidence="6">Glycosyl transferase family 1 domain-containing protein</fullName>
    </recommendedName>
</protein>
<dbReference type="EMBL" id="AVCK01000055">
    <property type="protein sequence ID" value="KFN41929.1"/>
    <property type="molecule type" value="Genomic_DNA"/>
</dbReference>